<dbReference type="Proteomes" id="UP000045285">
    <property type="component" value="Unassembled WGS sequence"/>
</dbReference>
<proteinExistence type="predicted"/>
<organism evidence="1 2">
    <name type="scientific">Mesorhizobium plurifarium</name>
    <dbReference type="NCBI Taxonomy" id="69974"/>
    <lineage>
        <taxon>Bacteria</taxon>
        <taxon>Pseudomonadati</taxon>
        <taxon>Pseudomonadota</taxon>
        <taxon>Alphaproteobacteria</taxon>
        <taxon>Hyphomicrobiales</taxon>
        <taxon>Phyllobacteriaceae</taxon>
        <taxon>Mesorhizobium</taxon>
    </lineage>
</organism>
<dbReference type="Gene3D" id="1.10.1220.10">
    <property type="entry name" value="Met repressor-like"/>
    <property type="match status" value="1"/>
</dbReference>
<dbReference type="GO" id="GO:0006355">
    <property type="term" value="P:regulation of DNA-templated transcription"/>
    <property type="evidence" value="ECO:0007669"/>
    <property type="project" value="InterPro"/>
</dbReference>
<reference evidence="2" key="1">
    <citation type="submission" date="2014-08" db="EMBL/GenBank/DDBJ databases">
        <authorList>
            <person name="Moulin L."/>
        </authorList>
    </citation>
    <scope>NUCLEOTIDE SEQUENCE [LARGE SCALE GENOMIC DNA]</scope>
</reference>
<dbReference type="AlphaFoldDB" id="A0A090EFX9"/>
<dbReference type="InterPro" id="IPR013321">
    <property type="entry name" value="Arc_rbn_hlx_hlx"/>
</dbReference>
<evidence type="ECO:0000313" key="2">
    <source>
        <dbReference type="Proteomes" id="UP000045285"/>
    </source>
</evidence>
<accession>A0A090EFX9</accession>
<sequence>MSEPPSFHLRLPARLKDQLQSARGDNSLNREIIDRLEFTFADPDSAFEIAKTLRPLMRTLSHEDQKILVTAMADVVAVLVKGRRKRS</sequence>
<keyword evidence="2" id="KW-1185">Reference proteome</keyword>
<evidence type="ECO:0000313" key="1">
    <source>
        <dbReference type="EMBL" id="CDX26881.1"/>
    </source>
</evidence>
<dbReference type="SUPFAM" id="SSF47598">
    <property type="entry name" value="Ribbon-helix-helix"/>
    <property type="match status" value="1"/>
</dbReference>
<dbReference type="EMBL" id="CCMZ01000056">
    <property type="protein sequence ID" value="CDX26881.1"/>
    <property type="molecule type" value="Genomic_DNA"/>
</dbReference>
<dbReference type="InterPro" id="IPR010985">
    <property type="entry name" value="Ribbon_hlx_hlx"/>
</dbReference>
<name>A0A090EFX9_MESPL</name>
<gene>
    <name evidence="1" type="ORF">MPL3356_60601</name>
</gene>
<evidence type="ECO:0008006" key="3">
    <source>
        <dbReference type="Google" id="ProtNLM"/>
    </source>
</evidence>
<protein>
    <recommendedName>
        <fullName evidence="3">Arc-like DNA binding domain-containing protein</fullName>
    </recommendedName>
</protein>